<comment type="caution">
    <text evidence="2">The sequence shown here is derived from an EMBL/GenBank/DDBJ whole genome shotgun (WGS) entry which is preliminary data.</text>
</comment>
<feature type="signal peptide" evidence="1">
    <location>
        <begin position="1"/>
        <end position="21"/>
    </location>
</feature>
<evidence type="ECO:0000313" key="3">
    <source>
        <dbReference type="Proteomes" id="UP001195483"/>
    </source>
</evidence>
<organism evidence="2 3">
    <name type="scientific">Potamilus streckersoni</name>
    <dbReference type="NCBI Taxonomy" id="2493646"/>
    <lineage>
        <taxon>Eukaryota</taxon>
        <taxon>Metazoa</taxon>
        <taxon>Spiralia</taxon>
        <taxon>Lophotrochozoa</taxon>
        <taxon>Mollusca</taxon>
        <taxon>Bivalvia</taxon>
        <taxon>Autobranchia</taxon>
        <taxon>Heteroconchia</taxon>
        <taxon>Palaeoheterodonta</taxon>
        <taxon>Unionida</taxon>
        <taxon>Unionoidea</taxon>
        <taxon>Unionidae</taxon>
        <taxon>Ambleminae</taxon>
        <taxon>Lampsilini</taxon>
        <taxon>Potamilus</taxon>
    </lineage>
</organism>
<keyword evidence="3" id="KW-1185">Reference proteome</keyword>
<dbReference type="AlphaFoldDB" id="A0AAE0WAX6"/>
<evidence type="ECO:0000256" key="1">
    <source>
        <dbReference type="SAM" id="SignalP"/>
    </source>
</evidence>
<accession>A0AAE0WAX6</accession>
<name>A0AAE0WAX6_9BIVA</name>
<gene>
    <name evidence="2" type="ORF">CHS0354_031118</name>
</gene>
<dbReference type="EMBL" id="JAEAOA010001866">
    <property type="protein sequence ID" value="KAK3607499.1"/>
    <property type="molecule type" value="Genomic_DNA"/>
</dbReference>
<evidence type="ECO:0000313" key="2">
    <source>
        <dbReference type="EMBL" id="KAK3607499.1"/>
    </source>
</evidence>
<protein>
    <submittedName>
        <fullName evidence="2">Uncharacterized protein</fullName>
    </submittedName>
</protein>
<reference evidence="2" key="3">
    <citation type="submission" date="2023-05" db="EMBL/GenBank/DDBJ databases">
        <authorList>
            <person name="Smith C.H."/>
        </authorList>
    </citation>
    <scope>NUCLEOTIDE SEQUENCE</scope>
    <source>
        <strain evidence="2">CHS0354</strain>
        <tissue evidence="2">Mantle</tissue>
    </source>
</reference>
<feature type="chain" id="PRO_5042202980" evidence="1">
    <location>
        <begin position="22"/>
        <end position="103"/>
    </location>
</feature>
<keyword evidence="1" id="KW-0732">Signal</keyword>
<feature type="non-terminal residue" evidence="2">
    <location>
        <position position="103"/>
    </location>
</feature>
<sequence>MPARLKLFALWLLLCLVVVVGLFLKNVYHHDDSNDLLVQVHKYKELLKSISEFIRSAYGLPTIYNFTSKQRSEEITALLIQQRNDASREVNKLKRLMGQIQCQ</sequence>
<reference evidence="2" key="2">
    <citation type="journal article" date="2021" name="Genome Biol. Evol.">
        <title>Developing a high-quality reference genome for a parasitic bivalve with doubly uniparental inheritance (Bivalvia: Unionida).</title>
        <authorList>
            <person name="Smith C.H."/>
        </authorList>
    </citation>
    <scope>NUCLEOTIDE SEQUENCE</scope>
    <source>
        <strain evidence="2">CHS0354</strain>
        <tissue evidence="2">Mantle</tissue>
    </source>
</reference>
<reference evidence="2" key="1">
    <citation type="journal article" date="2021" name="Genome Biol. Evol.">
        <title>A High-Quality Reference Genome for a Parasitic Bivalve with Doubly Uniparental Inheritance (Bivalvia: Unionida).</title>
        <authorList>
            <person name="Smith C.H."/>
        </authorList>
    </citation>
    <scope>NUCLEOTIDE SEQUENCE</scope>
    <source>
        <strain evidence="2">CHS0354</strain>
    </source>
</reference>
<proteinExistence type="predicted"/>
<dbReference type="Proteomes" id="UP001195483">
    <property type="component" value="Unassembled WGS sequence"/>
</dbReference>